<keyword evidence="3" id="KW-0862">Zinc</keyword>
<dbReference type="EMBL" id="JRKL02004420">
    <property type="protein sequence ID" value="KAF3952645.1"/>
    <property type="molecule type" value="Genomic_DNA"/>
</dbReference>
<name>A0A8J4VES3_9ROSI</name>
<evidence type="ECO:0000256" key="2">
    <source>
        <dbReference type="ARBA" id="ARBA00022771"/>
    </source>
</evidence>
<evidence type="ECO:0000256" key="1">
    <source>
        <dbReference type="ARBA" id="ARBA00022723"/>
    </source>
</evidence>
<dbReference type="InterPro" id="IPR045234">
    <property type="entry name" value="Unkempt-like"/>
</dbReference>
<accession>A0A8J4VES3</accession>
<protein>
    <submittedName>
        <fullName evidence="4">Uncharacterized protein</fullName>
    </submittedName>
</protein>
<keyword evidence="2" id="KW-0863">Zinc-finger</keyword>
<proteinExistence type="predicted"/>
<dbReference type="PANTHER" id="PTHR14493:SF87">
    <property type="entry name" value="ZINC FINGER CCCH DOMAIN-CONTAINING PROTEIN 66"/>
    <property type="match status" value="1"/>
</dbReference>
<keyword evidence="5" id="KW-1185">Reference proteome</keyword>
<evidence type="ECO:0000313" key="5">
    <source>
        <dbReference type="Proteomes" id="UP000737018"/>
    </source>
</evidence>
<gene>
    <name evidence="4" type="ORF">CMV_021820</name>
</gene>
<dbReference type="PANTHER" id="PTHR14493">
    <property type="entry name" value="UNKEMPT FAMILY MEMBER"/>
    <property type="match status" value="1"/>
</dbReference>
<evidence type="ECO:0000313" key="4">
    <source>
        <dbReference type="EMBL" id="KAF3952645.1"/>
    </source>
</evidence>
<reference evidence="4" key="1">
    <citation type="submission" date="2020-03" db="EMBL/GenBank/DDBJ databases">
        <title>Castanea mollissima Vanexum genome sequencing.</title>
        <authorList>
            <person name="Staton M."/>
        </authorList>
    </citation>
    <scope>NUCLEOTIDE SEQUENCE</scope>
    <source>
        <tissue evidence="4">Leaf</tissue>
    </source>
</reference>
<keyword evidence="1" id="KW-0479">Metal-binding</keyword>
<sequence length="535" mass="60669">MKEQEDFKWEEESCSKLACFFLLICCTINHKPFPMISGYHELDCTVSRKGCELVILGHLTALIIGFKDFQVEIRLKEQLDMVINFAEQMQNGWLSASLVPMRKCLVEFVVIVTKFYFIFVGISSNHPKVSLSCGLIGLHVVPSGKPSETGFIMGSEFEKQDSDIISIFLELLGFDALIGFKSSMEEECHYIVEGSLWYGRRIGSKMMGFKEKIVLMTATMFGCKGVLNLYWKPVVLMLSRLVVWMGFCTSFCCGCGLCYFNHHWQGHGPMCTKVVSEHEDGQECSLTKCQFSHDQVSNKYLRESQRFKPRLRHSLPHERMEKHTLPLLGSTQREEDSKREITVIVACTVEEDGEVIMDLEQMDEQQTLDILLHAISADQCTQDEEVILDDSEVGTQVVPSGKPSETGFIMGSEFEKQDSDIISIFLELLGFDDLIGFKSSMEEECHYIVEGSLWYGRRIGSKMMGFKEKIALMTATMFGSKGVLNFILETSCVDVNQACGLDGLLHFLLSLLWTLLFQPPLARTWSYVYQSGIRA</sequence>
<dbReference type="GO" id="GO:0008270">
    <property type="term" value="F:zinc ion binding"/>
    <property type="evidence" value="ECO:0007669"/>
    <property type="project" value="UniProtKB-KW"/>
</dbReference>
<dbReference type="Proteomes" id="UP000737018">
    <property type="component" value="Unassembled WGS sequence"/>
</dbReference>
<dbReference type="AlphaFoldDB" id="A0A8J4VES3"/>
<comment type="caution">
    <text evidence="4">The sequence shown here is derived from an EMBL/GenBank/DDBJ whole genome shotgun (WGS) entry which is preliminary data.</text>
</comment>
<organism evidence="4 5">
    <name type="scientific">Castanea mollissima</name>
    <name type="common">Chinese chestnut</name>
    <dbReference type="NCBI Taxonomy" id="60419"/>
    <lineage>
        <taxon>Eukaryota</taxon>
        <taxon>Viridiplantae</taxon>
        <taxon>Streptophyta</taxon>
        <taxon>Embryophyta</taxon>
        <taxon>Tracheophyta</taxon>
        <taxon>Spermatophyta</taxon>
        <taxon>Magnoliopsida</taxon>
        <taxon>eudicotyledons</taxon>
        <taxon>Gunneridae</taxon>
        <taxon>Pentapetalae</taxon>
        <taxon>rosids</taxon>
        <taxon>fabids</taxon>
        <taxon>Fagales</taxon>
        <taxon>Fagaceae</taxon>
        <taxon>Castanea</taxon>
    </lineage>
</organism>
<evidence type="ECO:0000256" key="3">
    <source>
        <dbReference type="ARBA" id="ARBA00022833"/>
    </source>
</evidence>